<evidence type="ECO:0000313" key="2">
    <source>
        <dbReference type="Proteomes" id="UP000584867"/>
    </source>
</evidence>
<sequence>MNGTYSQTPTQAQIHRAIKRLPSLQRDEVIASRYLGLSVYWKTRFFDALDMNRGSLKHFAFNQRGWHRFSRMDQPIYAYIDIDRYPETHSLRRGGRVDLYGTIVKVDTVLGITLALDRFEILPLTLFDRFVVREDSHV</sequence>
<protein>
    <submittedName>
        <fullName evidence="1">Uncharacterized protein</fullName>
    </submittedName>
</protein>
<dbReference type="RefSeq" id="WP_260331103.1">
    <property type="nucleotide sequence ID" value="NZ_JACHIO010000012.1"/>
</dbReference>
<gene>
    <name evidence="1" type="ORF">HDF15_003078</name>
</gene>
<reference evidence="1 2" key="1">
    <citation type="submission" date="2020-08" db="EMBL/GenBank/DDBJ databases">
        <title>Genomic Encyclopedia of Type Strains, Phase IV (KMG-V): Genome sequencing to study the core and pangenomes of soil and plant-associated prokaryotes.</title>
        <authorList>
            <person name="Whitman W."/>
        </authorList>
    </citation>
    <scope>NUCLEOTIDE SEQUENCE [LARGE SCALE GENOMIC DNA]</scope>
    <source>
        <strain evidence="1 2">X5P3</strain>
    </source>
</reference>
<accession>A0A7W7ZRG2</accession>
<organism evidence="1 2">
    <name type="scientific">Granulicella mallensis</name>
    <dbReference type="NCBI Taxonomy" id="940614"/>
    <lineage>
        <taxon>Bacteria</taxon>
        <taxon>Pseudomonadati</taxon>
        <taxon>Acidobacteriota</taxon>
        <taxon>Terriglobia</taxon>
        <taxon>Terriglobales</taxon>
        <taxon>Acidobacteriaceae</taxon>
        <taxon>Granulicella</taxon>
    </lineage>
</organism>
<proteinExistence type="predicted"/>
<name>A0A7W7ZRG2_9BACT</name>
<evidence type="ECO:0000313" key="1">
    <source>
        <dbReference type="EMBL" id="MBB5064718.1"/>
    </source>
</evidence>
<comment type="caution">
    <text evidence="1">The sequence shown here is derived from an EMBL/GenBank/DDBJ whole genome shotgun (WGS) entry which is preliminary data.</text>
</comment>
<dbReference type="Proteomes" id="UP000584867">
    <property type="component" value="Unassembled WGS sequence"/>
</dbReference>
<dbReference type="EMBL" id="JACHIO010000012">
    <property type="protein sequence ID" value="MBB5064718.1"/>
    <property type="molecule type" value="Genomic_DNA"/>
</dbReference>
<dbReference type="AlphaFoldDB" id="A0A7W7ZRG2"/>